<dbReference type="AlphaFoldDB" id="A0A430LI78"/>
<evidence type="ECO:0000313" key="2">
    <source>
        <dbReference type="EMBL" id="RTE75438.1"/>
    </source>
</evidence>
<organism evidence="2 3">
    <name type="scientific">Fusarium euwallaceae</name>
    <dbReference type="NCBI Taxonomy" id="1147111"/>
    <lineage>
        <taxon>Eukaryota</taxon>
        <taxon>Fungi</taxon>
        <taxon>Dikarya</taxon>
        <taxon>Ascomycota</taxon>
        <taxon>Pezizomycotina</taxon>
        <taxon>Sordariomycetes</taxon>
        <taxon>Hypocreomycetidae</taxon>
        <taxon>Hypocreales</taxon>
        <taxon>Nectriaceae</taxon>
        <taxon>Fusarium</taxon>
        <taxon>Fusarium solani species complex</taxon>
    </lineage>
</organism>
<proteinExistence type="predicted"/>
<sequence length="79" mass="8300">MLTQCRQFIMDVLKPLTQRVEVTSEPPLEVGPGRAKAQSVSSAANGDDEEPSSNTDGAIDNMAEALMGSGTSPPNAIRL</sequence>
<feature type="region of interest" description="Disordered" evidence="1">
    <location>
        <begin position="23"/>
        <end position="79"/>
    </location>
</feature>
<gene>
    <name evidence="2" type="ORF">BHE90_010114</name>
</gene>
<comment type="caution">
    <text evidence="2">The sequence shown here is derived from an EMBL/GenBank/DDBJ whole genome shotgun (WGS) entry which is preliminary data.</text>
</comment>
<feature type="compositionally biased region" description="Polar residues" evidence="1">
    <location>
        <begin position="69"/>
        <end position="79"/>
    </location>
</feature>
<evidence type="ECO:0000313" key="3">
    <source>
        <dbReference type="Proteomes" id="UP000287124"/>
    </source>
</evidence>
<reference evidence="2 3" key="1">
    <citation type="submission" date="2017-06" db="EMBL/GenBank/DDBJ databases">
        <title>Comparative genomic analysis of Ambrosia Fusariam Clade fungi.</title>
        <authorList>
            <person name="Stajich J.E."/>
            <person name="Carrillo J."/>
            <person name="Kijimoto T."/>
            <person name="Eskalen A."/>
            <person name="O'Donnell K."/>
            <person name="Kasson M."/>
        </authorList>
    </citation>
    <scope>NUCLEOTIDE SEQUENCE [LARGE SCALE GENOMIC DNA]</scope>
    <source>
        <strain evidence="2 3">UCR1854</strain>
    </source>
</reference>
<keyword evidence="3" id="KW-1185">Reference proteome</keyword>
<dbReference type="EMBL" id="MIKF01000186">
    <property type="protein sequence ID" value="RTE75438.1"/>
    <property type="molecule type" value="Genomic_DNA"/>
</dbReference>
<dbReference type="Proteomes" id="UP000287124">
    <property type="component" value="Unassembled WGS sequence"/>
</dbReference>
<accession>A0A430LI78</accession>
<name>A0A430LI78_9HYPO</name>
<protein>
    <submittedName>
        <fullName evidence="2">Uncharacterized protein</fullName>
    </submittedName>
</protein>
<evidence type="ECO:0000256" key="1">
    <source>
        <dbReference type="SAM" id="MobiDB-lite"/>
    </source>
</evidence>